<keyword evidence="8" id="KW-1185">Reference proteome</keyword>
<dbReference type="InterPro" id="IPR051446">
    <property type="entry name" value="HTH_trans_reg/aminotransferase"/>
</dbReference>
<proteinExistence type="inferred from homology"/>
<keyword evidence="2" id="KW-0663">Pyridoxal phosphate</keyword>
<dbReference type="Gene3D" id="1.10.10.10">
    <property type="entry name" value="Winged helix-like DNA-binding domain superfamily/Winged helix DNA-binding domain"/>
    <property type="match status" value="1"/>
</dbReference>
<dbReference type="AlphaFoldDB" id="A0A926IIT1"/>
<dbReference type="GO" id="GO:0003677">
    <property type="term" value="F:DNA binding"/>
    <property type="evidence" value="ECO:0007669"/>
    <property type="project" value="UniProtKB-KW"/>
</dbReference>
<feature type="domain" description="HTH gntR-type" evidence="6">
    <location>
        <begin position="12"/>
        <end position="79"/>
    </location>
</feature>
<dbReference type="EMBL" id="JACRTG010000009">
    <property type="protein sequence ID" value="MBC8587294.1"/>
    <property type="molecule type" value="Genomic_DNA"/>
</dbReference>
<dbReference type="InterPro" id="IPR000524">
    <property type="entry name" value="Tscrpt_reg_HTH_GntR"/>
</dbReference>
<evidence type="ECO:0000256" key="3">
    <source>
        <dbReference type="ARBA" id="ARBA00023015"/>
    </source>
</evidence>
<evidence type="ECO:0000256" key="2">
    <source>
        <dbReference type="ARBA" id="ARBA00022898"/>
    </source>
</evidence>
<dbReference type="Pfam" id="PF00392">
    <property type="entry name" value="GntR"/>
    <property type="match status" value="1"/>
</dbReference>
<dbReference type="InterPro" id="IPR015424">
    <property type="entry name" value="PyrdxlP-dep_Trfase"/>
</dbReference>
<dbReference type="InterPro" id="IPR015421">
    <property type="entry name" value="PyrdxlP-dep_Trfase_major"/>
</dbReference>
<organism evidence="7 8">
    <name type="scientific">Paratissierella segnis</name>
    <dbReference type="NCBI Taxonomy" id="2763679"/>
    <lineage>
        <taxon>Bacteria</taxon>
        <taxon>Bacillati</taxon>
        <taxon>Bacillota</taxon>
        <taxon>Tissierellia</taxon>
        <taxon>Tissierellales</taxon>
        <taxon>Tissierellaceae</taxon>
        <taxon>Paratissierella</taxon>
    </lineage>
</organism>
<dbReference type="GO" id="GO:0003700">
    <property type="term" value="F:DNA-binding transcription factor activity"/>
    <property type="evidence" value="ECO:0007669"/>
    <property type="project" value="InterPro"/>
</dbReference>
<dbReference type="InterPro" id="IPR036388">
    <property type="entry name" value="WH-like_DNA-bd_sf"/>
</dbReference>
<dbReference type="PANTHER" id="PTHR46577:SF1">
    <property type="entry name" value="HTH-TYPE TRANSCRIPTIONAL REGULATORY PROTEIN GABR"/>
    <property type="match status" value="1"/>
</dbReference>
<name>A0A926IIT1_9FIRM</name>
<keyword evidence="5" id="KW-0804">Transcription</keyword>
<dbReference type="GO" id="GO:0030170">
    <property type="term" value="F:pyridoxal phosphate binding"/>
    <property type="evidence" value="ECO:0007669"/>
    <property type="project" value="InterPro"/>
</dbReference>
<dbReference type="GO" id="GO:0008483">
    <property type="term" value="F:transaminase activity"/>
    <property type="evidence" value="ECO:0007669"/>
    <property type="project" value="UniProtKB-KW"/>
</dbReference>
<evidence type="ECO:0000256" key="5">
    <source>
        <dbReference type="ARBA" id="ARBA00023163"/>
    </source>
</evidence>
<reference evidence="7" key="1">
    <citation type="submission" date="2020-08" db="EMBL/GenBank/DDBJ databases">
        <title>Genome public.</title>
        <authorList>
            <person name="Liu C."/>
            <person name="Sun Q."/>
        </authorList>
    </citation>
    <scope>NUCLEOTIDE SEQUENCE</scope>
    <source>
        <strain evidence="7">BX21</strain>
    </source>
</reference>
<dbReference type="InterPro" id="IPR004839">
    <property type="entry name" value="Aminotransferase_I/II_large"/>
</dbReference>
<dbReference type="SUPFAM" id="SSF46785">
    <property type="entry name" value="Winged helix' DNA-binding domain"/>
    <property type="match status" value="1"/>
</dbReference>
<dbReference type="RefSeq" id="WP_262428767.1">
    <property type="nucleotide sequence ID" value="NZ_JACRTG010000009.1"/>
</dbReference>
<evidence type="ECO:0000256" key="4">
    <source>
        <dbReference type="ARBA" id="ARBA00023125"/>
    </source>
</evidence>
<gene>
    <name evidence="7" type="ORF">H8707_03435</name>
</gene>
<keyword evidence="7" id="KW-0032">Aminotransferase</keyword>
<dbReference type="PROSITE" id="PS50949">
    <property type="entry name" value="HTH_GNTR"/>
    <property type="match status" value="1"/>
</dbReference>
<dbReference type="CDD" id="cd00609">
    <property type="entry name" value="AAT_like"/>
    <property type="match status" value="1"/>
</dbReference>
<comment type="caution">
    <text evidence="7">The sequence shown here is derived from an EMBL/GenBank/DDBJ whole genome shotgun (WGS) entry which is preliminary data.</text>
</comment>
<evidence type="ECO:0000259" key="6">
    <source>
        <dbReference type="PROSITE" id="PS50949"/>
    </source>
</evidence>
<evidence type="ECO:0000313" key="8">
    <source>
        <dbReference type="Proteomes" id="UP000601171"/>
    </source>
</evidence>
<dbReference type="CDD" id="cd07377">
    <property type="entry name" value="WHTH_GntR"/>
    <property type="match status" value="1"/>
</dbReference>
<keyword evidence="4" id="KW-0238">DNA-binding</keyword>
<dbReference type="InterPro" id="IPR036390">
    <property type="entry name" value="WH_DNA-bd_sf"/>
</dbReference>
<dbReference type="PANTHER" id="PTHR46577">
    <property type="entry name" value="HTH-TYPE TRANSCRIPTIONAL REGULATORY PROTEIN GABR"/>
    <property type="match status" value="1"/>
</dbReference>
<evidence type="ECO:0000313" key="7">
    <source>
        <dbReference type="EMBL" id="MBC8587294.1"/>
    </source>
</evidence>
<keyword evidence="7" id="KW-0808">Transferase</keyword>
<accession>A0A926IIT1</accession>
<dbReference type="Proteomes" id="UP000601171">
    <property type="component" value="Unassembled WGS sequence"/>
</dbReference>
<dbReference type="SMART" id="SM00345">
    <property type="entry name" value="HTH_GNTR"/>
    <property type="match status" value="1"/>
</dbReference>
<dbReference type="Gene3D" id="3.40.640.10">
    <property type="entry name" value="Type I PLP-dependent aspartate aminotransferase-like (Major domain)"/>
    <property type="match status" value="1"/>
</dbReference>
<dbReference type="Pfam" id="PF00155">
    <property type="entry name" value="Aminotran_1_2"/>
    <property type="match status" value="1"/>
</dbReference>
<protein>
    <submittedName>
        <fullName evidence="7">PLP-dependent aminotransferase family protein</fullName>
    </submittedName>
</protein>
<dbReference type="InterPro" id="IPR015422">
    <property type="entry name" value="PyrdxlP-dep_Trfase_small"/>
</dbReference>
<comment type="similarity">
    <text evidence="1">In the C-terminal section; belongs to the class-I pyridoxal-phosphate-dependent aminotransferase family.</text>
</comment>
<dbReference type="SUPFAM" id="SSF53383">
    <property type="entry name" value="PLP-dependent transferases"/>
    <property type="match status" value="1"/>
</dbReference>
<keyword evidence="3" id="KW-0805">Transcription regulation</keyword>
<evidence type="ECO:0000256" key="1">
    <source>
        <dbReference type="ARBA" id="ARBA00005384"/>
    </source>
</evidence>
<dbReference type="Gene3D" id="3.90.1150.10">
    <property type="entry name" value="Aspartate Aminotransferase, domain 1"/>
    <property type="match status" value="1"/>
</dbReference>
<sequence length="480" mass="55424">MYNFELNKEIDTPLYIQLYQKFKTLIEENQLVGEKLPSIRSLAKDLKINNVTVVNAYKLLEQEGYIYTIKGSGTYIKKFHPSTDISYIDEGDLDLMISGILPISKNSINFSSMSPTPDLFPIVEFKQSLVEVLDRDGGLAFLYPEINGYEPLRESISKFLLNYYNTKVNKGQILITSGGQQALDIISKTLINQGDPIFVENPTYSGAFAVFNSRGAKIIGIPMNEDGIDISELKSLIKKYKPKFLYIMTNFQSPTTYSYSEEKKRELLDLANTYNFYIIEDDFLTDLSFGDKKTPLKSLDNSDKVIYIKSFSKIFMPGIRIGFITLPHKLFRDILKAKHTTDISSSGYLQRAFDLYLRKGYWMNHIENIKRVYFEKYKIMLGELEKLKDYGIEYMEPNGGLSLWLKLPKEIDAFELYKECYENNLSIVPGKIFYIDNNIYNNYIRISFGAVSNEEIVKGVNILYDILNEPFKNNKYLPFI</sequence>